<protein>
    <submittedName>
        <fullName evidence="1">Uncharacterized protein</fullName>
    </submittedName>
</protein>
<accession>A0A239JL21</accession>
<evidence type="ECO:0000313" key="1">
    <source>
        <dbReference type="EMBL" id="SNT06098.1"/>
    </source>
</evidence>
<name>A0A239JL21_9SPHN</name>
<proteinExistence type="predicted"/>
<dbReference type="EMBL" id="FZOS01000035">
    <property type="protein sequence ID" value="SNT06098.1"/>
    <property type="molecule type" value="Genomic_DNA"/>
</dbReference>
<gene>
    <name evidence="1" type="ORF">SAMN06295912_13540</name>
</gene>
<evidence type="ECO:0000313" key="2">
    <source>
        <dbReference type="Proteomes" id="UP000198281"/>
    </source>
</evidence>
<keyword evidence="2" id="KW-1185">Reference proteome</keyword>
<reference evidence="2" key="1">
    <citation type="submission" date="2017-06" db="EMBL/GenBank/DDBJ databases">
        <authorList>
            <person name="Varghese N."/>
            <person name="Submissions S."/>
        </authorList>
    </citation>
    <scope>NUCLEOTIDE SEQUENCE [LARGE SCALE GENOMIC DNA]</scope>
    <source>
        <strain evidence="2">LNB2</strain>
    </source>
</reference>
<dbReference type="Proteomes" id="UP000198281">
    <property type="component" value="Unassembled WGS sequence"/>
</dbReference>
<organism evidence="1 2">
    <name type="scientific">Edaphosphingomonas laterariae</name>
    <dbReference type="NCBI Taxonomy" id="861865"/>
    <lineage>
        <taxon>Bacteria</taxon>
        <taxon>Pseudomonadati</taxon>
        <taxon>Pseudomonadota</taxon>
        <taxon>Alphaproteobacteria</taxon>
        <taxon>Sphingomonadales</taxon>
        <taxon>Rhizorhabdaceae</taxon>
        <taxon>Edaphosphingomonas</taxon>
    </lineage>
</organism>
<dbReference type="AlphaFoldDB" id="A0A239JL21"/>
<sequence>MPAKKRRERRRVDHDAALKAWSMVFRSGFDFLHTLERAGLPVDGRLQPARAEAEAAWRALRGDFLTRYPPQEGRLWWAQREFD</sequence>